<organism evidence="10 11">
    <name type="scientific">Niastella caeni</name>
    <dbReference type="NCBI Taxonomy" id="2569763"/>
    <lineage>
        <taxon>Bacteria</taxon>
        <taxon>Pseudomonadati</taxon>
        <taxon>Bacteroidota</taxon>
        <taxon>Chitinophagia</taxon>
        <taxon>Chitinophagales</taxon>
        <taxon>Chitinophagaceae</taxon>
        <taxon>Niastella</taxon>
    </lineage>
</organism>
<dbReference type="PROSITE" id="PS52016">
    <property type="entry name" value="TONB_DEPENDENT_REC_3"/>
    <property type="match status" value="1"/>
</dbReference>
<evidence type="ECO:0000256" key="3">
    <source>
        <dbReference type="ARBA" id="ARBA00022452"/>
    </source>
</evidence>
<evidence type="ECO:0000256" key="5">
    <source>
        <dbReference type="ARBA" id="ARBA00023136"/>
    </source>
</evidence>
<reference evidence="10 11" key="1">
    <citation type="submission" date="2019-04" db="EMBL/GenBank/DDBJ databases">
        <title>Niastella caeni sp. nov., isolated from activated sludge.</title>
        <authorList>
            <person name="Sheng M."/>
        </authorList>
    </citation>
    <scope>NUCLEOTIDE SEQUENCE [LARGE SCALE GENOMIC DNA]</scope>
    <source>
        <strain evidence="10 11">HX-2-15</strain>
    </source>
</reference>
<evidence type="ECO:0000256" key="7">
    <source>
        <dbReference type="PROSITE-ProRule" id="PRU01360"/>
    </source>
</evidence>
<dbReference type="Pfam" id="PF13715">
    <property type="entry name" value="CarbopepD_reg_2"/>
    <property type="match status" value="1"/>
</dbReference>
<keyword evidence="11" id="KW-1185">Reference proteome</keyword>
<dbReference type="InterPro" id="IPR037066">
    <property type="entry name" value="Plug_dom_sf"/>
</dbReference>
<feature type="signal peptide" evidence="8">
    <location>
        <begin position="1"/>
        <end position="31"/>
    </location>
</feature>
<protein>
    <submittedName>
        <fullName evidence="10">TonB-dependent receptor</fullName>
    </submittedName>
</protein>
<feature type="chain" id="PRO_5020334481" evidence="8">
    <location>
        <begin position="32"/>
        <end position="1100"/>
    </location>
</feature>
<evidence type="ECO:0000256" key="8">
    <source>
        <dbReference type="SAM" id="SignalP"/>
    </source>
</evidence>
<keyword evidence="5 7" id="KW-0472">Membrane</keyword>
<dbReference type="InterPro" id="IPR023996">
    <property type="entry name" value="TonB-dep_OMP_SusC/RagA"/>
</dbReference>
<dbReference type="NCBIfam" id="TIGR04056">
    <property type="entry name" value="OMP_RagA_SusC"/>
    <property type="match status" value="1"/>
</dbReference>
<comment type="similarity">
    <text evidence="7">Belongs to the TonB-dependent receptor family.</text>
</comment>
<sequence>MRSLQRFVWKSVLLSSVCVVLLLLFCNTVNAQATKVTGKVINTASKEPIIGATVKVKGGNQITTTSIDGTFSLSAPDNATLEISAVGFATQIIKADFTQTMAIGMTINKVEMGEVVVVGYGTAKKGSVTGSVSTVGAKTFQDRGPIASPLAALQGQVPGVTITRNSSQPGREAWNFLIRGNSSVNGTEPLIIVDGLTLPNSSAMNSFNPADIDNITFLKDAAAASIYGARAAGGVVIVTTKRARAGKSTIQYNGSLSRKKIGLQPNLIDISGWGSMMEEARVTDGFATTDIWYKYGKLAQYAVNNNIQYLTSAEAATTLTNLGLQPAGFFTDVRDFVFFPGTMQDVLWGDANSSEHQLSIASRNDKSGYRISLGYLNDGSLLQVGNNSNKRYNLRLTHDYRFSEKLKLESNVSLEKNDIIQPSNIGAVLNNGIQPGLPTETMNGKPYVWGSGISNATNNNIAKYGGDGKEMNTRINSSFTLTYNLTKDLKAVASAGYYFHNADYRTRENVITWYDYTGTQVISTLSPSNSNRSFYQRANRKEAYYNTNAYLEYAKTFNQDHDVKVMAGAQYERQEFNAFYAKTLDVVADVPSSLNLSTGDGTSKTVAESQNHYALAGYFGRINYAFRNKYLLEVNARYDGSSKFDEVNRWKFFYGLSGGWRISQESFMEEVSFINDLKLRASYGNVGNQGGISLYDYIQLMNLNYSTGAGSAGFPILGTGPVVRVSPGGLVALDRTWEKVQTTNLAMDVSVLNNRLSGTFELFTKNNNNMLIARTYPSVLGVGAPAGNNGKLRTNGWEISLAWSDRIGKNIAYHIGGNLSDYKTKLVNFGGQKLIRTDNRGMNNAVEGYPINSYFGLQYAGRIQTQKELDDYRVFIKDNNIGMPSGTPTAQANNRLALGDNMYKDVNGDGKITFPEDAVYLGTDDPRLVYSFNAGIEYKGFDFNVIFQGVAKRTLIRDGNWRIPAAVVFQAQNQAFENAWWTPERTAAYLPRISSTGTINNYNYFPSDWVKENGAYLRLKNLVIGYTLPVSITQKAHIQKLRVYFSGNDLWERSKIRDGWDPEATRNVANTGDNNNNNVSTFSGRYPFYRYLTAGVNVTF</sequence>
<evidence type="ECO:0000256" key="6">
    <source>
        <dbReference type="ARBA" id="ARBA00023237"/>
    </source>
</evidence>
<evidence type="ECO:0000256" key="4">
    <source>
        <dbReference type="ARBA" id="ARBA00022692"/>
    </source>
</evidence>
<comment type="caution">
    <text evidence="10">The sequence shown here is derived from an EMBL/GenBank/DDBJ whole genome shotgun (WGS) entry which is preliminary data.</text>
</comment>
<keyword evidence="2 7" id="KW-0813">Transport</keyword>
<feature type="domain" description="TonB-dependent receptor plug" evidence="9">
    <location>
        <begin position="126"/>
        <end position="235"/>
    </location>
</feature>
<evidence type="ECO:0000313" key="10">
    <source>
        <dbReference type="EMBL" id="THU39687.1"/>
    </source>
</evidence>
<dbReference type="InterPro" id="IPR008969">
    <property type="entry name" value="CarboxyPept-like_regulatory"/>
</dbReference>
<dbReference type="AlphaFoldDB" id="A0A4S8HVM4"/>
<gene>
    <name evidence="10" type="ORF">FAM09_14420</name>
</gene>
<comment type="subcellular location">
    <subcellularLocation>
        <location evidence="1 7">Cell outer membrane</location>
        <topology evidence="1 7">Multi-pass membrane protein</topology>
    </subcellularLocation>
</comment>
<evidence type="ECO:0000256" key="2">
    <source>
        <dbReference type="ARBA" id="ARBA00022448"/>
    </source>
</evidence>
<dbReference type="OrthoDB" id="899266at2"/>
<keyword evidence="6 7" id="KW-0998">Cell outer membrane</keyword>
<dbReference type="Gene3D" id="2.170.130.10">
    <property type="entry name" value="TonB-dependent receptor, plug domain"/>
    <property type="match status" value="1"/>
</dbReference>
<keyword evidence="3 7" id="KW-1134">Transmembrane beta strand</keyword>
<dbReference type="InterPro" id="IPR036942">
    <property type="entry name" value="Beta-barrel_TonB_sf"/>
</dbReference>
<dbReference type="NCBIfam" id="TIGR04057">
    <property type="entry name" value="SusC_RagA_signa"/>
    <property type="match status" value="1"/>
</dbReference>
<dbReference type="InterPro" id="IPR012910">
    <property type="entry name" value="Plug_dom"/>
</dbReference>
<dbReference type="Gene3D" id="2.40.170.20">
    <property type="entry name" value="TonB-dependent receptor, beta-barrel domain"/>
    <property type="match status" value="1"/>
</dbReference>
<evidence type="ECO:0000259" key="9">
    <source>
        <dbReference type="Pfam" id="PF07715"/>
    </source>
</evidence>
<keyword evidence="4 7" id="KW-0812">Transmembrane</keyword>
<proteinExistence type="inferred from homology"/>
<evidence type="ECO:0000313" key="11">
    <source>
        <dbReference type="Proteomes" id="UP000306918"/>
    </source>
</evidence>
<keyword evidence="8" id="KW-0732">Signal</keyword>
<accession>A0A4S8HVM4</accession>
<dbReference type="SUPFAM" id="SSF56935">
    <property type="entry name" value="Porins"/>
    <property type="match status" value="1"/>
</dbReference>
<dbReference type="EMBL" id="STFF01000003">
    <property type="protein sequence ID" value="THU39687.1"/>
    <property type="molecule type" value="Genomic_DNA"/>
</dbReference>
<dbReference type="RefSeq" id="WP_136577819.1">
    <property type="nucleotide sequence ID" value="NZ_STFF01000003.1"/>
</dbReference>
<dbReference type="Proteomes" id="UP000306918">
    <property type="component" value="Unassembled WGS sequence"/>
</dbReference>
<dbReference type="Gene3D" id="2.60.40.1120">
    <property type="entry name" value="Carboxypeptidase-like, regulatory domain"/>
    <property type="match status" value="1"/>
</dbReference>
<keyword evidence="10" id="KW-0675">Receptor</keyword>
<dbReference type="Pfam" id="PF07715">
    <property type="entry name" value="Plug"/>
    <property type="match status" value="1"/>
</dbReference>
<dbReference type="SUPFAM" id="SSF49464">
    <property type="entry name" value="Carboxypeptidase regulatory domain-like"/>
    <property type="match status" value="1"/>
</dbReference>
<dbReference type="GO" id="GO:0009279">
    <property type="term" value="C:cell outer membrane"/>
    <property type="evidence" value="ECO:0007669"/>
    <property type="project" value="UniProtKB-SubCell"/>
</dbReference>
<evidence type="ECO:0000256" key="1">
    <source>
        <dbReference type="ARBA" id="ARBA00004571"/>
    </source>
</evidence>
<dbReference type="InterPro" id="IPR039426">
    <property type="entry name" value="TonB-dep_rcpt-like"/>
</dbReference>
<name>A0A4S8HVM4_9BACT</name>
<dbReference type="InterPro" id="IPR023997">
    <property type="entry name" value="TonB-dep_OMP_SusC/RagA_CS"/>
</dbReference>